<sequence length="285" mass="31438">MNPPPTRPDDAVRRALLQRLTGIVVCVVVAGGGFAFLAHLSINDPYGGTHDVMRARDVVASQPHVTARVVGYEDLLDSTDFYREVVVRLPDGSYAEVWTLQTGLFSLFFGGPDNGERLQVAVDPAEPTWAASVDDAQASIVDHARYVLFDLGPLVVMPFLALRLIFSAAGSIPLRAYRALRHPRVCAAAEVLTIMHTRKRANQAVTLRIRVNDDEYSWDATLPKDCVPYVGGVLDLRGDIEDGGWVMAVDAQHGTAWPRARLRKWGSEPPTQSWHPTTRHLAPER</sequence>
<evidence type="ECO:0000313" key="4">
    <source>
        <dbReference type="Proteomes" id="UP000307768"/>
    </source>
</evidence>
<dbReference type="AlphaFoldDB" id="A0A5Q6RZ57"/>
<dbReference type="RefSeq" id="WP_149768889.1">
    <property type="nucleotide sequence ID" value="NZ_VDFQ02000002.1"/>
</dbReference>
<comment type="caution">
    <text evidence="3">The sequence shown here is derived from an EMBL/GenBank/DDBJ whole genome shotgun (WGS) entry which is preliminary data.</text>
</comment>
<evidence type="ECO:0000313" key="3">
    <source>
        <dbReference type="EMBL" id="KAA1423370.1"/>
    </source>
</evidence>
<gene>
    <name evidence="3" type="ORF">FE697_007085</name>
</gene>
<protein>
    <submittedName>
        <fullName evidence="3">Uncharacterized protein</fullName>
    </submittedName>
</protein>
<keyword evidence="2" id="KW-0812">Transmembrane</keyword>
<reference evidence="3 4" key="1">
    <citation type="submission" date="2019-09" db="EMBL/GenBank/DDBJ databases">
        <title>Mumia zhuanghuii sp. nov. isolated from the intestinal contents of plateau pika (Ochotona curzoniae) in the Qinghai-Tibet plateau of China.</title>
        <authorList>
            <person name="Tian Z."/>
        </authorList>
    </citation>
    <scope>NUCLEOTIDE SEQUENCE [LARGE SCALE GENOMIC DNA]</scope>
    <source>
        <strain evidence="4">350</strain>
    </source>
</reference>
<feature type="transmembrane region" description="Helical" evidence="2">
    <location>
        <begin position="20"/>
        <end position="42"/>
    </location>
</feature>
<feature type="region of interest" description="Disordered" evidence="1">
    <location>
        <begin position="266"/>
        <end position="285"/>
    </location>
</feature>
<evidence type="ECO:0000256" key="2">
    <source>
        <dbReference type="SAM" id="Phobius"/>
    </source>
</evidence>
<accession>A0A5Q6RZ57</accession>
<feature type="transmembrane region" description="Helical" evidence="2">
    <location>
        <begin position="155"/>
        <end position="174"/>
    </location>
</feature>
<dbReference type="EMBL" id="VDFQ02000002">
    <property type="protein sequence ID" value="KAA1423370.1"/>
    <property type="molecule type" value="Genomic_DNA"/>
</dbReference>
<organism evidence="3 4">
    <name type="scientific">Mumia zhuanghuii</name>
    <dbReference type="NCBI Taxonomy" id="2585211"/>
    <lineage>
        <taxon>Bacteria</taxon>
        <taxon>Bacillati</taxon>
        <taxon>Actinomycetota</taxon>
        <taxon>Actinomycetes</taxon>
        <taxon>Propionibacteriales</taxon>
        <taxon>Nocardioidaceae</taxon>
        <taxon>Mumia</taxon>
    </lineage>
</organism>
<name>A0A5Q6RZ57_9ACTN</name>
<dbReference type="Proteomes" id="UP000307768">
    <property type="component" value="Unassembled WGS sequence"/>
</dbReference>
<keyword evidence="2" id="KW-0472">Membrane</keyword>
<proteinExistence type="predicted"/>
<evidence type="ECO:0000256" key="1">
    <source>
        <dbReference type="SAM" id="MobiDB-lite"/>
    </source>
</evidence>
<keyword evidence="2" id="KW-1133">Transmembrane helix</keyword>